<name>A0ABM7I542_MYCME</name>
<gene>
    <name evidence="1" type="ORF">MMAGJ_73050</name>
</gene>
<protein>
    <submittedName>
        <fullName evidence="1">Uncharacterized protein</fullName>
    </submittedName>
</protein>
<dbReference type="Proteomes" id="UP000465622">
    <property type="component" value="Chromosome"/>
</dbReference>
<dbReference type="RefSeq" id="WP_230022328.1">
    <property type="nucleotide sequence ID" value="NZ_AP022567.1"/>
</dbReference>
<proteinExistence type="predicted"/>
<sequence length="124" mass="13095">MTASMTDPTPREQQLYAHAAAAAIACSSSGDFLQFNVSGREPSPAAQRVRVQQELDEALTGLDAMLRRKKAPPAGTPVATMGRRLAERDERLDAVAGTYTPGPGLQTLAKTITLETISALEGGK</sequence>
<evidence type="ECO:0000313" key="2">
    <source>
        <dbReference type="Proteomes" id="UP000465622"/>
    </source>
</evidence>
<organism evidence="1 2">
    <name type="scientific">Mycolicibacterium mageritense</name>
    <name type="common">Mycobacterium mageritense</name>
    <dbReference type="NCBI Taxonomy" id="53462"/>
    <lineage>
        <taxon>Bacteria</taxon>
        <taxon>Bacillati</taxon>
        <taxon>Actinomycetota</taxon>
        <taxon>Actinomycetes</taxon>
        <taxon>Mycobacteriales</taxon>
        <taxon>Mycobacteriaceae</taxon>
        <taxon>Mycolicibacterium</taxon>
    </lineage>
</organism>
<accession>A0ABM7I542</accession>
<reference evidence="1 2" key="1">
    <citation type="journal article" date="2019" name="Emerg. Microbes Infect.">
        <title>Comprehensive subspecies identification of 175 nontuberculous mycobacteria species based on 7547 genomic profiles.</title>
        <authorList>
            <person name="Matsumoto Y."/>
            <person name="Kinjo T."/>
            <person name="Motooka D."/>
            <person name="Nabeya D."/>
            <person name="Jung N."/>
            <person name="Uechi K."/>
            <person name="Horii T."/>
            <person name="Iida T."/>
            <person name="Fujita J."/>
            <person name="Nakamura S."/>
        </authorList>
    </citation>
    <scope>NUCLEOTIDE SEQUENCE [LARGE SCALE GENOMIC DNA]</scope>
    <source>
        <strain evidence="1 2">JCM 12375</strain>
    </source>
</reference>
<evidence type="ECO:0000313" key="1">
    <source>
        <dbReference type="EMBL" id="BBX38023.1"/>
    </source>
</evidence>
<dbReference type="EMBL" id="AP022567">
    <property type="protein sequence ID" value="BBX38023.1"/>
    <property type="molecule type" value="Genomic_DNA"/>
</dbReference>
<keyword evidence="2" id="KW-1185">Reference proteome</keyword>